<dbReference type="RefSeq" id="WP_337679114.1">
    <property type="nucleotide sequence ID" value="NZ_JBBFKB010000045.1"/>
</dbReference>
<proteinExistence type="predicted"/>
<dbReference type="Proteomes" id="UP001379600">
    <property type="component" value="Unassembled WGS sequence"/>
</dbReference>
<evidence type="ECO:0000313" key="2">
    <source>
        <dbReference type="EMBL" id="MEJ3690855.1"/>
    </source>
</evidence>
<organism evidence="2 3">
    <name type="scientific">Faecalibacterium taiwanense</name>
    <dbReference type="NCBI Taxonomy" id="3030638"/>
    <lineage>
        <taxon>Bacteria</taxon>
        <taxon>Bacillati</taxon>
        <taxon>Bacillota</taxon>
        <taxon>Clostridia</taxon>
        <taxon>Eubacteriales</taxon>
        <taxon>Oscillospiraceae</taxon>
        <taxon>Faecalibacterium</taxon>
    </lineage>
</organism>
<comment type="caution">
    <text evidence="2">The sequence shown here is derived from an EMBL/GenBank/DDBJ whole genome shotgun (WGS) entry which is preliminary data.</text>
</comment>
<sequence>MAKKKSTETAENAVVNQESKEPKKKQEDILLEMIQRYRISHTKNGIFIHIPKTNGKLEAYNLNDSRLKIKLKSMFKDEVGEFPPDAVIQNCLQYTESHAMELPLEEVKYRIASRDKSVIYDLQNGKCVVVNEKGWRIVDNIYPMFLKGADEIEQVMPIHGSGKKGLDRIDRYLNLSPEEKFLLKVYLVTCFNPDITFPSVSINGTNGSGKSTLSRIIKKIIDPSSNELETLPDTIDDLRVRLNQDYYLAFDNLSSISKKQSDFLCAAITGVTSSNRMKYTDNTINSVYIKRGMCLNGISPFVQKADLAERVLFFTAKLIKDTSRISDMTFWKDFSADLPYILGGIFDLYSKAMKILPTVKLQKLQRLADFHLFGYAVAEAMKTGLGKEFNEVLEDNKTRQMEITCQNAMIISLVEDFLKNEEDEGYWKGTMSLLYKSLKDFMSQQNMTEEIYNPRTYPKEANHLSRALHQYEAAFASKGIHFQSKKNSKGNMEIEITTDWLKDDIGTIKRVPIITSKT</sequence>
<accession>A0AB35XVX7</accession>
<gene>
    <name evidence="2" type="ORF">WF787_06385</name>
</gene>
<dbReference type="InterPro" id="IPR027417">
    <property type="entry name" value="P-loop_NTPase"/>
</dbReference>
<name>A0AB35XVX7_9FIRM</name>
<dbReference type="EMBL" id="JBBFKC010000005">
    <property type="protein sequence ID" value="MEJ3690855.1"/>
    <property type="molecule type" value="Genomic_DNA"/>
</dbReference>
<protein>
    <recommendedName>
        <fullName evidence="4">ATP-binding protein</fullName>
    </recommendedName>
</protein>
<feature type="region of interest" description="Disordered" evidence="1">
    <location>
        <begin position="1"/>
        <end position="22"/>
    </location>
</feature>
<evidence type="ECO:0000256" key="1">
    <source>
        <dbReference type="SAM" id="MobiDB-lite"/>
    </source>
</evidence>
<evidence type="ECO:0008006" key="4">
    <source>
        <dbReference type="Google" id="ProtNLM"/>
    </source>
</evidence>
<evidence type="ECO:0000313" key="3">
    <source>
        <dbReference type="Proteomes" id="UP001379600"/>
    </source>
</evidence>
<reference evidence="2 3" key="1">
    <citation type="submission" date="2024-03" db="EMBL/GenBank/DDBJ databases">
        <authorList>
            <person name="Plomp N."/>
            <person name="Harmsen H.J."/>
        </authorList>
    </citation>
    <scope>NUCLEOTIDE SEQUENCE [LARGE SCALE GENOMIC DNA]</scope>
    <source>
        <strain evidence="2 3">HTF-76H</strain>
    </source>
</reference>
<dbReference type="AlphaFoldDB" id="A0AB35XVX7"/>
<keyword evidence="3" id="KW-1185">Reference proteome</keyword>
<dbReference type="SUPFAM" id="SSF52540">
    <property type="entry name" value="P-loop containing nucleoside triphosphate hydrolases"/>
    <property type="match status" value="1"/>
</dbReference>